<dbReference type="SUPFAM" id="SSF52151">
    <property type="entry name" value="FabD/lysophospholipase-like"/>
    <property type="match status" value="1"/>
</dbReference>
<feature type="active site" description="Proton acceptor" evidence="4">
    <location>
        <position position="154"/>
    </location>
</feature>
<keyword evidence="7" id="KW-1185">Reference proteome</keyword>
<dbReference type="PROSITE" id="PS51635">
    <property type="entry name" value="PNPLA"/>
    <property type="match status" value="1"/>
</dbReference>
<dbReference type="InterPro" id="IPR002641">
    <property type="entry name" value="PNPLA_dom"/>
</dbReference>
<reference evidence="6 7" key="1">
    <citation type="submission" date="2011-04" db="EMBL/GenBank/DDBJ databases">
        <title>The Genome Sequence of Dysgonomonas mossii DSM 22836.</title>
        <authorList>
            <consortium name="The Broad Institute Genome Sequencing Platform"/>
            <person name="Earl A."/>
            <person name="Ward D."/>
            <person name="Feldgarden M."/>
            <person name="Gevers D."/>
            <person name="Pudlo N."/>
            <person name="Martens E."/>
            <person name="Allen-Vercoe E."/>
            <person name="Young S.K."/>
            <person name="Zeng Q."/>
            <person name="Gargeya S."/>
            <person name="Fitzgerald M."/>
            <person name="Haas B."/>
            <person name="Abouelleil A."/>
            <person name="Alvarado L."/>
            <person name="Arachchi H.M."/>
            <person name="Berlin A."/>
            <person name="Brown A."/>
            <person name="Chapman S.B."/>
            <person name="Chen Z."/>
            <person name="Dunbar C."/>
            <person name="Freedman E."/>
            <person name="Gearin G."/>
            <person name="Gellesch M."/>
            <person name="Goldberg J."/>
            <person name="Griggs A."/>
            <person name="Gujja S."/>
            <person name="Heiman D."/>
            <person name="Howarth C."/>
            <person name="Larson L."/>
            <person name="Lui A."/>
            <person name="MacDonald P.J.P."/>
            <person name="Mehta T."/>
            <person name="Montmayeur A."/>
            <person name="Murphy C."/>
            <person name="Neiman D."/>
            <person name="Pearson M."/>
            <person name="Priest M."/>
            <person name="Roberts A."/>
            <person name="Saif S."/>
            <person name="Shea T."/>
            <person name="Shenoy N."/>
            <person name="Sisk P."/>
            <person name="Stolte C."/>
            <person name="Sykes S."/>
            <person name="Yandava C."/>
            <person name="Wortman J."/>
            <person name="Nusbaum C."/>
            <person name="Birren B."/>
        </authorList>
    </citation>
    <scope>NUCLEOTIDE SEQUENCE [LARGE SCALE GENOMIC DNA]</scope>
    <source>
        <strain evidence="6 7">DSM 22836</strain>
    </source>
</reference>
<keyword evidence="2 4" id="KW-0442">Lipid degradation</keyword>
<feature type="short sequence motif" description="GXSXG" evidence="4">
    <location>
        <begin position="40"/>
        <end position="44"/>
    </location>
</feature>
<dbReference type="GO" id="GO:0016787">
    <property type="term" value="F:hydrolase activity"/>
    <property type="evidence" value="ECO:0007669"/>
    <property type="project" value="UniProtKB-UniRule"/>
</dbReference>
<dbReference type="HOGENOM" id="CLU_047251_0_1_10"/>
<evidence type="ECO:0000256" key="3">
    <source>
        <dbReference type="ARBA" id="ARBA00023098"/>
    </source>
</evidence>
<dbReference type="eggNOG" id="COG1752">
    <property type="taxonomic scope" value="Bacteria"/>
</dbReference>
<evidence type="ECO:0000313" key="6">
    <source>
        <dbReference type="EMBL" id="EGK05264.1"/>
    </source>
</evidence>
<dbReference type="Pfam" id="PF01734">
    <property type="entry name" value="Patatin"/>
    <property type="match status" value="1"/>
</dbReference>
<feature type="active site" description="Nucleophile" evidence="4">
    <location>
        <position position="42"/>
    </location>
</feature>
<protein>
    <recommendedName>
        <fullName evidence="5">PNPLA domain-containing protein</fullName>
    </recommendedName>
</protein>
<dbReference type="STRING" id="742767.HMPREF9456_02934"/>
<dbReference type="OrthoDB" id="9770965at2"/>
<dbReference type="GO" id="GO:0016042">
    <property type="term" value="P:lipid catabolic process"/>
    <property type="evidence" value="ECO:0007669"/>
    <property type="project" value="UniProtKB-UniRule"/>
</dbReference>
<accession>F8X3X5</accession>
<dbReference type="GeneID" id="78083544"/>
<evidence type="ECO:0000256" key="2">
    <source>
        <dbReference type="ARBA" id="ARBA00022963"/>
    </source>
</evidence>
<dbReference type="RefSeq" id="WP_006844298.1">
    <property type="nucleotide sequence ID" value="NZ_AQWJ01000008.1"/>
</dbReference>
<keyword evidence="1 4" id="KW-0378">Hydrolase</keyword>
<evidence type="ECO:0000259" key="5">
    <source>
        <dbReference type="PROSITE" id="PS51635"/>
    </source>
</evidence>
<evidence type="ECO:0000256" key="4">
    <source>
        <dbReference type="PROSITE-ProRule" id="PRU01161"/>
    </source>
</evidence>
<dbReference type="PANTHER" id="PTHR14226:SF78">
    <property type="entry name" value="SLR0060 PROTEIN"/>
    <property type="match status" value="1"/>
</dbReference>
<dbReference type="Gene3D" id="3.40.1090.10">
    <property type="entry name" value="Cytosolic phospholipase A2 catalytic domain"/>
    <property type="match status" value="2"/>
</dbReference>
<organism evidence="6 7">
    <name type="scientific">Dysgonomonas mossii DSM 22836</name>
    <dbReference type="NCBI Taxonomy" id="742767"/>
    <lineage>
        <taxon>Bacteria</taxon>
        <taxon>Pseudomonadati</taxon>
        <taxon>Bacteroidota</taxon>
        <taxon>Bacteroidia</taxon>
        <taxon>Bacteroidales</taxon>
        <taxon>Dysgonomonadaceae</taxon>
        <taxon>Dysgonomonas</taxon>
    </lineage>
</organism>
<proteinExistence type="predicted"/>
<dbReference type="InterPro" id="IPR016035">
    <property type="entry name" value="Acyl_Trfase/lysoPLipase"/>
</dbReference>
<comment type="caution">
    <text evidence="6">The sequence shown here is derived from an EMBL/GenBank/DDBJ whole genome shotgun (WGS) entry which is preliminary data.</text>
</comment>
<sequence>MEKKYDLGLALSGGGAKGFAHLGVIQALIEKGGNPDIISGTSAGALVGVFIADGYTPEEVMKIFTSKKKREFVDFTIPYSGISKMTHLSNLLKKYIRAKSFEDLRIPLHVVTTDFDNGEIASFSRGKLIEPVIASCSVPIIFTPVVIDGIHYVDGGLLKNLPTTVIRPYCKQLVAVNLNTIYKKEFSNSFKGVAERSLQYLVNSNIEIDKISCDILIEPTLKEYTMFDLEHAEKIFCIGYDSVMEYYRS</sequence>
<feature type="domain" description="PNPLA" evidence="5">
    <location>
        <begin position="9"/>
        <end position="167"/>
    </location>
</feature>
<dbReference type="PANTHER" id="PTHR14226">
    <property type="entry name" value="NEUROPATHY TARGET ESTERASE/SWISS CHEESE D.MELANOGASTER"/>
    <property type="match status" value="1"/>
</dbReference>
<dbReference type="AlphaFoldDB" id="F8X3X5"/>
<feature type="short sequence motif" description="DGA/G" evidence="4">
    <location>
        <begin position="154"/>
        <end position="156"/>
    </location>
</feature>
<dbReference type="Proteomes" id="UP000006420">
    <property type="component" value="Unassembled WGS sequence"/>
</dbReference>
<dbReference type="InterPro" id="IPR050301">
    <property type="entry name" value="NTE"/>
</dbReference>
<evidence type="ECO:0000313" key="7">
    <source>
        <dbReference type="Proteomes" id="UP000006420"/>
    </source>
</evidence>
<name>F8X3X5_9BACT</name>
<gene>
    <name evidence="6" type="ORF">HMPREF9456_02934</name>
</gene>
<evidence type="ECO:0000256" key="1">
    <source>
        <dbReference type="ARBA" id="ARBA00022801"/>
    </source>
</evidence>
<feature type="short sequence motif" description="GXGXXG" evidence="4">
    <location>
        <begin position="13"/>
        <end position="18"/>
    </location>
</feature>
<keyword evidence="3 4" id="KW-0443">Lipid metabolism</keyword>
<dbReference type="CDD" id="cd07205">
    <property type="entry name" value="Pat_PNPLA6_PNPLA7_NTE1_like"/>
    <property type="match status" value="1"/>
</dbReference>
<dbReference type="EMBL" id="ADLW01000016">
    <property type="protein sequence ID" value="EGK05264.1"/>
    <property type="molecule type" value="Genomic_DNA"/>
</dbReference>